<dbReference type="InterPro" id="IPR047689">
    <property type="entry name" value="CopD"/>
</dbReference>
<evidence type="ECO:0000256" key="2">
    <source>
        <dbReference type="ARBA" id="ARBA00022475"/>
    </source>
</evidence>
<evidence type="ECO:0000256" key="3">
    <source>
        <dbReference type="ARBA" id="ARBA00022692"/>
    </source>
</evidence>
<sequence length="300" mass="31160">MGETLVWLRWLQFMDLGLVFGAALTARLLGQRVASPWGRRVLGLGCVLGLALGAGEFAFILARMAASTVADLDTEMVSTMLTDTALGWAVIARGLFLTLALGVIAARRNTPLAAVAALGGLATACLAWGGHAAASMGFASVVRLGGDMAHLWAGLTWLGALLLFTALVWSSGADDRTALARLGRQLGGFALIGTVLVGVLVLSGLGNLLFLAPPGQWGVMAGSPYGRLLLTKLGLFGAMFLLAGHNRFHLVPALEQAIDPRARHRALAALRRSVTLETLLALGVIWCIAAAGTMDPMGAA</sequence>
<feature type="transmembrane region" description="Helical" evidence="6">
    <location>
        <begin position="6"/>
        <end position="29"/>
    </location>
</feature>
<feature type="transmembrane region" description="Helical" evidence="6">
    <location>
        <begin position="274"/>
        <end position="294"/>
    </location>
</feature>
<organism evidence="8 9">
    <name type="scientific">Novosphingobium humi</name>
    <dbReference type="NCBI Taxonomy" id="2282397"/>
    <lineage>
        <taxon>Bacteria</taxon>
        <taxon>Pseudomonadati</taxon>
        <taxon>Pseudomonadota</taxon>
        <taxon>Alphaproteobacteria</taxon>
        <taxon>Sphingomonadales</taxon>
        <taxon>Sphingomonadaceae</taxon>
        <taxon>Novosphingobium</taxon>
    </lineage>
</organism>
<feature type="transmembrane region" description="Helical" evidence="6">
    <location>
        <begin position="189"/>
        <end position="212"/>
    </location>
</feature>
<feature type="transmembrane region" description="Helical" evidence="6">
    <location>
        <begin position="149"/>
        <end position="169"/>
    </location>
</feature>
<feature type="transmembrane region" description="Helical" evidence="6">
    <location>
        <begin position="85"/>
        <end position="105"/>
    </location>
</feature>
<dbReference type="Pfam" id="PF05425">
    <property type="entry name" value="CopD"/>
    <property type="match status" value="1"/>
</dbReference>
<evidence type="ECO:0000256" key="4">
    <source>
        <dbReference type="ARBA" id="ARBA00022989"/>
    </source>
</evidence>
<dbReference type="PANTHER" id="PTHR34820:SF4">
    <property type="entry name" value="INNER MEMBRANE PROTEIN YEBZ"/>
    <property type="match status" value="1"/>
</dbReference>
<feature type="transmembrane region" description="Helical" evidence="6">
    <location>
        <begin position="112"/>
        <end position="129"/>
    </location>
</feature>
<dbReference type="EMBL" id="CP117417">
    <property type="protein sequence ID" value="WCT76193.1"/>
    <property type="molecule type" value="Genomic_DNA"/>
</dbReference>
<proteinExistence type="predicted"/>
<evidence type="ECO:0000259" key="7">
    <source>
        <dbReference type="Pfam" id="PF05425"/>
    </source>
</evidence>
<dbReference type="InterPro" id="IPR008457">
    <property type="entry name" value="Cu-R_CopD_dom"/>
</dbReference>
<evidence type="ECO:0000313" key="9">
    <source>
        <dbReference type="Proteomes" id="UP001218231"/>
    </source>
</evidence>
<keyword evidence="2" id="KW-1003">Cell membrane</keyword>
<feature type="transmembrane region" description="Helical" evidence="6">
    <location>
        <begin position="224"/>
        <end position="243"/>
    </location>
</feature>
<keyword evidence="5 6" id="KW-0472">Membrane</keyword>
<protein>
    <submittedName>
        <fullName evidence="8">Copper homeostasis membrane protein CopD</fullName>
    </submittedName>
</protein>
<feature type="transmembrane region" description="Helical" evidence="6">
    <location>
        <begin position="41"/>
        <end position="65"/>
    </location>
</feature>
<keyword evidence="4 6" id="KW-1133">Transmembrane helix</keyword>
<dbReference type="NCBIfam" id="NF033808">
    <property type="entry name" value="copper_CopD"/>
    <property type="match status" value="1"/>
</dbReference>
<keyword evidence="9" id="KW-1185">Reference proteome</keyword>
<name>A0ABY7TT53_9SPHN</name>
<dbReference type="InterPro" id="IPR032694">
    <property type="entry name" value="CopC/D"/>
</dbReference>
<reference evidence="8 9" key="1">
    <citation type="submission" date="2023-02" db="EMBL/GenBank/DDBJ databases">
        <title>Genome sequence of Novosphingobium humi KACC 19094.</title>
        <authorList>
            <person name="Kim S."/>
            <person name="Heo J."/>
            <person name="Kwon S.-W."/>
        </authorList>
    </citation>
    <scope>NUCLEOTIDE SEQUENCE [LARGE SCALE GENOMIC DNA]</scope>
    <source>
        <strain evidence="8 9">KACC 19094</strain>
    </source>
</reference>
<dbReference type="RefSeq" id="WP_273616644.1">
    <property type="nucleotide sequence ID" value="NZ_CP117417.1"/>
</dbReference>
<evidence type="ECO:0000256" key="1">
    <source>
        <dbReference type="ARBA" id="ARBA00004651"/>
    </source>
</evidence>
<evidence type="ECO:0000313" key="8">
    <source>
        <dbReference type="EMBL" id="WCT76193.1"/>
    </source>
</evidence>
<feature type="domain" description="Copper resistance protein D" evidence="7">
    <location>
        <begin position="186"/>
        <end position="290"/>
    </location>
</feature>
<accession>A0ABY7TT53</accession>
<dbReference type="Proteomes" id="UP001218231">
    <property type="component" value="Chromosome"/>
</dbReference>
<evidence type="ECO:0000256" key="6">
    <source>
        <dbReference type="SAM" id="Phobius"/>
    </source>
</evidence>
<dbReference type="PANTHER" id="PTHR34820">
    <property type="entry name" value="INNER MEMBRANE PROTEIN YEBZ"/>
    <property type="match status" value="1"/>
</dbReference>
<evidence type="ECO:0000256" key="5">
    <source>
        <dbReference type="ARBA" id="ARBA00023136"/>
    </source>
</evidence>
<comment type="subcellular location">
    <subcellularLocation>
        <location evidence="1">Cell membrane</location>
        <topology evidence="1">Multi-pass membrane protein</topology>
    </subcellularLocation>
</comment>
<gene>
    <name evidence="8" type="primary">copD</name>
    <name evidence="8" type="ORF">PQ457_09535</name>
</gene>
<keyword evidence="3 6" id="KW-0812">Transmembrane</keyword>